<keyword evidence="2" id="KW-1185">Reference proteome</keyword>
<dbReference type="EMBL" id="CP101510">
    <property type="protein sequence ID" value="UTV30996.1"/>
    <property type="molecule type" value="Genomic_DNA"/>
</dbReference>
<proteinExistence type="predicted"/>
<protein>
    <submittedName>
        <fullName evidence="1">Abi family protein</fullName>
    </submittedName>
</protein>
<dbReference type="Proteomes" id="UP001057998">
    <property type="component" value="Chromosome 3"/>
</dbReference>
<dbReference type="Pfam" id="PF07751">
    <property type="entry name" value="Abi_2"/>
    <property type="match status" value="1"/>
</dbReference>
<evidence type="ECO:0000313" key="2">
    <source>
        <dbReference type="Proteomes" id="UP001057998"/>
    </source>
</evidence>
<accession>A0ABY5GPB4</accession>
<evidence type="ECO:0000313" key="1">
    <source>
        <dbReference type="EMBL" id="UTV30996.1"/>
    </source>
</evidence>
<name>A0ABY5GPB4_9GAMM</name>
<reference evidence="1" key="1">
    <citation type="submission" date="2022-07" db="EMBL/GenBank/DDBJ databases">
        <title>Genome sequencing of Photobacterium atrarenae GJH2-4.</title>
        <authorList>
            <person name="Park S.-J."/>
        </authorList>
    </citation>
    <scope>NUCLEOTIDE SEQUENCE</scope>
    <source>
        <strain evidence="1">GJH2-4</strain>
    </source>
</reference>
<gene>
    <name evidence="1" type="ORF">NNL38_24655</name>
</gene>
<dbReference type="InterPro" id="IPR011664">
    <property type="entry name" value="Abi_system_AbiD/AbiF-like"/>
</dbReference>
<dbReference type="RefSeq" id="WP_255392360.1">
    <property type="nucleotide sequence ID" value="NZ_CP101510.1"/>
</dbReference>
<organism evidence="1 2">
    <name type="scientific">Photobacterium atrarenae</name>
    <dbReference type="NCBI Taxonomy" id="865757"/>
    <lineage>
        <taxon>Bacteria</taxon>
        <taxon>Pseudomonadati</taxon>
        <taxon>Pseudomonadota</taxon>
        <taxon>Gammaproteobacteria</taxon>
        <taxon>Vibrionales</taxon>
        <taxon>Vibrionaceae</taxon>
        <taxon>Photobacterium</taxon>
    </lineage>
</organism>
<sequence length="319" mass="37598">MQAADYQQLQHDISLPRLSSYQHFFQPDEPKALYGYYCWNEAISSAFFRLIGIVEITLRNKIHRALSQHYHNGQSNGSKLSNDWYNFLDLNAHSEKKILTVTHRFKKGKWHPKQPALSHDDVISRMTYGFWPKVLDIRQDKQGCAVPWGKIIPNVIPHHRQKSEGYWKKIKHQDILYARLELIGSLRNRIAHFEPIWKQGDLFEENRERQNKKPKLIRPAPSNAAEAMERLILLHSRAQELLGWLSRTQLKSYQHSYIYRQLNWLLSQDGMNIYIRQHSQKQLSPTAFKRQFTSIIRQQHTVSIVKNSKISGVFYPSTS</sequence>